<reference evidence="14" key="2">
    <citation type="submission" date="2025-08" db="UniProtKB">
        <authorList>
            <consortium name="RefSeq"/>
        </authorList>
    </citation>
    <scope>IDENTIFICATION</scope>
    <source>
        <tissue evidence="14">Leaf</tissue>
    </source>
</reference>
<dbReference type="GO" id="GO:0030247">
    <property type="term" value="F:polysaccharide binding"/>
    <property type="evidence" value="ECO:0007669"/>
    <property type="project" value="InterPro"/>
</dbReference>
<dbReference type="GO" id="GO:0005524">
    <property type="term" value="F:ATP binding"/>
    <property type="evidence" value="ECO:0007669"/>
    <property type="project" value="UniProtKB-UniRule"/>
</dbReference>
<dbReference type="PROSITE" id="PS00107">
    <property type="entry name" value="PROTEIN_KINASE_ATP"/>
    <property type="match status" value="1"/>
</dbReference>
<dbReference type="Pfam" id="PF07714">
    <property type="entry name" value="PK_Tyr_Ser-Thr"/>
    <property type="match status" value="1"/>
</dbReference>
<evidence type="ECO:0000256" key="6">
    <source>
        <dbReference type="ARBA" id="ARBA00022777"/>
    </source>
</evidence>
<protein>
    <submittedName>
        <fullName evidence="14">Wall-associated receptor kinase-like 20</fullName>
    </submittedName>
</protein>
<feature type="transmembrane region" description="Helical" evidence="10">
    <location>
        <begin position="304"/>
        <end position="324"/>
    </location>
</feature>
<dbReference type="CDD" id="cd14066">
    <property type="entry name" value="STKc_IRAK"/>
    <property type="match status" value="1"/>
</dbReference>
<dbReference type="InterPro" id="IPR008271">
    <property type="entry name" value="Ser/Thr_kinase_AS"/>
</dbReference>
<dbReference type="AlphaFoldDB" id="A0A9R0K6H7"/>
<dbReference type="RefSeq" id="XP_021859275.2">
    <property type="nucleotide sequence ID" value="XM_022003583.2"/>
</dbReference>
<dbReference type="KEGG" id="soe:110798413"/>
<keyword evidence="7 8" id="KW-0067">ATP-binding</keyword>
<keyword evidence="3" id="KW-0808">Transferase</keyword>
<keyword evidence="10" id="KW-0812">Transmembrane</keyword>
<sequence>MTMHTTLGHQFRDAAPIHMMQNNSSIQLLLLNLALLLPITSSAAIATLGCPNCGKMHVPFPLSTSPNCGHPSYKVRCTKGTLWLDTLNSSAYIITSIAPQIQQLIISPPSFNGSTCISSDFHAGGLWLDEKLPFNISSDNTVLKLNCKPLAFISAMNCSSTSICFRYMKEKQDVAARCKDTRICCSFTGGGSQNDHNIKLTSEKCAVYTSFVGLPLDTLLPVSKWTQPGIAIQWVLPPEPVCSSNLDCKKLPKSSCLPDVATRQKRCLCNTRYQWDPIDGMCSKPKCVTKKCRRERKRKQMMKGLSYTGGTIAILGSFIVLVYIQLQRIKQKARDQLVRERKQILNVNNTSGRSAKLFSAKEIKVATSNFLEENLLGTGGFGEVYKGKLHDGILIAVKRAKFGNTKGDDQVLNEVRILCQVNHRSLVRLLGCCVELEEPVLVYEYISNGTLYDRLHGSSSSSSSSDNIESPLSWKQRLAMARQLAEGLAYLHFSAVPPIIHRDIKTSNILLDDNLNIKISDFGLSRIVDVEATHMTTCAQGTLGYLDPQYYRDMQLTDKSDVYSFGVVLLELLTTRKAIDFTREVEGVSLSSYMRKMVNKHKLLDAVDPFLKKGATKLELETMKLIGILAISCLDDQRQNRPSIRDVTEEIEYMLHIIDEKSPKS</sequence>
<feature type="coiled-coil region" evidence="9">
    <location>
        <begin position="323"/>
        <end position="350"/>
    </location>
</feature>
<dbReference type="Proteomes" id="UP000813463">
    <property type="component" value="Chromosome 5"/>
</dbReference>
<dbReference type="Gene3D" id="3.30.200.20">
    <property type="entry name" value="Phosphorylase Kinase, domain 1"/>
    <property type="match status" value="1"/>
</dbReference>
<evidence type="ECO:0000256" key="4">
    <source>
        <dbReference type="ARBA" id="ARBA00022729"/>
    </source>
</evidence>
<organism evidence="13 14">
    <name type="scientific">Spinacia oleracea</name>
    <name type="common">Spinach</name>
    <dbReference type="NCBI Taxonomy" id="3562"/>
    <lineage>
        <taxon>Eukaryota</taxon>
        <taxon>Viridiplantae</taxon>
        <taxon>Streptophyta</taxon>
        <taxon>Embryophyta</taxon>
        <taxon>Tracheophyta</taxon>
        <taxon>Spermatophyta</taxon>
        <taxon>Magnoliopsida</taxon>
        <taxon>eudicotyledons</taxon>
        <taxon>Gunneridae</taxon>
        <taxon>Pentapetalae</taxon>
        <taxon>Caryophyllales</taxon>
        <taxon>Chenopodiaceae</taxon>
        <taxon>Chenopodioideae</taxon>
        <taxon>Anserineae</taxon>
        <taxon>Spinacia</taxon>
    </lineage>
</organism>
<evidence type="ECO:0000256" key="9">
    <source>
        <dbReference type="SAM" id="Coils"/>
    </source>
</evidence>
<dbReference type="InterPro" id="IPR001245">
    <property type="entry name" value="Ser-Thr/Tyr_kinase_cat_dom"/>
</dbReference>
<dbReference type="GO" id="GO:0005886">
    <property type="term" value="C:plasma membrane"/>
    <property type="evidence" value="ECO:0000318"/>
    <property type="project" value="GO_Central"/>
</dbReference>
<feature type="chain" id="PRO_5046177388" evidence="11">
    <location>
        <begin position="43"/>
        <end position="665"/>
    </location>
</feature>
<dbReference type="GeneID" id="110798413"/>
<dbReference type="Gene3D" id="1.10.510.10">
    <property type="entry name" value="Transferase(Phosphotransferase) domain 1"/>
    <property type="match status" value="1"/>
</dbReference>
<keyword evidence="6" id="KW-0418">Kinase</keyword>
<dbReference type="GO" id="GO:0007166">
    <property type="term" value="P:cell surface receptor signaling pathway"/>
    <property type="evidence" value="ECO:0000318"/>
    <property type="project" value="GO_Central"/>
</dbReference>
<keyword evidence="9" id="KW-0175">Coiled coil</keyword>
<dbReference type="PROSITE" id="PS00108">
    <property type="entry name" value="PROTEIN_KINASE_ST"/>
    <property type="match status" value="1"/>
</dbReference>
<dbReference type="InterPro" id="IPR025287">
    <property type="entry name" value="WAK_GUB"/>
</dbReference>
<name>A0A9R0K6H7_SPIOL</name>
<dbReference type="Pfam" id="PF13947">
    <property type="entry name" value="GUB_WAK_bind"/>
    <property type="match status" value="1"/>
</dbReference>
<evidence type="ECO:0000313" key="13">
    <source>
        <dbReference type="Proteomes" id="UP000813463"/>
    </source>
</evidence>
<dbReference type="PROSITE" id="PS50011">
    <property type="entry name" value="PROTEIN_KINASE_DOM"/>
    <property type="match status" value="1"/>
</dbReference>
<dbReference type="PANTHER" id="PTHR46008">
    <property type="entry name" value="LEAF RUST 10 DISEASE-RESISTANCE LOCUS RECEPTOR-LIKE PROTEIN KINASE-LIKE 1.4"/>
    <property type="match status" value="1"/>
</dbReference>
<comment type="subcellular location">
    <subcellularLocation>
        <location evidence="1">Membrane</location>
        <topology evidence="1">Single-pass membrane protein</topology>
    </subcellularLocation>
</comment>
<evidence type="ECO:0000256" key="3">
    <source>
        <dbReference type="ARBA" id="ARBA00022679"/>
    </source>
</evidence>
<feature type="domain" description="Protein kinase" evidence="12">
    <location>
        <begin position="370"/>
        <end position="654"/>
    </location>
</feature>
<evidence type="ECO:0000313" key="14">
    <source>
        <dbReference type="RefSeq" id="XP_021859275.2"/>
    </source>
</evidence>
<feature type="binding site" evidence="8">
    <location>
        <position position="398"/>
    </location>
    <ligand>
        <name>ATP</name>
        <dbReference type="ChEBI" id="CHEBI:30616"/>
    </ligand>
</feature>
<accession>A0A9R0K6H7</accession>
<feature type="signal peptide" evidence="11">
    <location>
        <begin position="1"/>
        <end position="42"/>
    </location>
</feature>
<evidence type="ECO:0000256" key="2">
    <source>
        <dbReference type="ARBA" id="ARBA00022527"/>
    </source>
</evidence>
<keyword evidence="13" id="KW-1185">Reference proteome</keyword>
<dbReference type="SMART" id="SM00220">
    <property type="entry name" value="S_TKc"/>
    <property type="match status" value="1"/>
</dbReference>
<evidence type="ECO:0000256" key="8">
    <source>
        <dbReference type="PROSITE-ProRule" id="PRU10141"/>
    </source>
</evidence>
<reference evidence="13" key="1">
    <citation type="journal article" date="2021" name="Nat. Commun.">
        <title>Genomic analyses provide insights into spinach domestication and the genetic basis of agronomic traits.</title>
        <authorList>
            <person name="Cai X."/>
            <person name="Sun X."/>
            <person name="Xu C."/>
            <person name="Sun H."/>
            <person name="Wang X."/>
            <person name="Ge C."/>
            <person name="Zhang Z."/>
            <person name="Wang Q."/>
            <person name="Fei Z."/>
            <person name="Jiao C."/>
            <person name="Wang Q."/>
        </authorList>
    </citation>
    <scope>NUCLEOTIDE SEQUENCE [LARGE SCALE GENOMIC DNA]</scope>
    <source>
        <strain evidence="13">cv. Varoflay</strain>
    </source>
</reference>
<evidence type="ECO:0000256" key="5">
    <source>
        <dbReference type="ARBA" id="ARBA00022741"/>
    </source>
</evidence>
<dbReference type="InterPro" id="IPR017441">
    <property type="entry name" value="Protein_kinase_ATP_BS"/>
</dbReference>
<evidence type="ECO:0000256" key="11">
    <source>
        <dbReference type="SAM" id="SignalP"/>
    </source>
</evidence>
<proteinExistence type="predicted"/>
<keyword evidence="10" id="KW-0472">Membrane</keyword>
<dbReference type="InterPro" id="IPR000719">
    <property type="entry name" value="Prot_kinase_dom"/>
</dbReference>
<gene>
    <name evidence="14" type="primary">LOC110798413</name>
</gene>
<dbReference type="SUPFAM" id="SSF56112">
    <property type="entry name" value="Protein kinase-like (PK-like)"/>
    <property type="match status" value="1"/>
</dbReference>
<keyword evidence="2" id="KW-0723">Serine/threonine-protein kinase</keyword>
<dbReference type="InterPro" id="IPR011009">
    <property type="entry name" value="Kinase-like_dom_sf"/>
</dbReference>
<evidence type="ECO:0000256" key="7">
    <source>
        <dbReference type="ARBA" id="ARBA00022840"/>
    </source>
</evidence>
<dbReference type="PANTHER" id="PTHR46008:SF25">
    <property type="entry name" value="PROTEIN KINASE DOMAIN-CONTAINING PROTEIN"/>
    <property type="match status" value="1"/>
</dbReference>
<dbReference type="GO" id="GO:0004674">
    <property type="term" value="F:protein serine/threonine kinase activity"/>
    <property type="evidence" value="ECO:0007669"/>
    <property type="project" value="UniProtKB-KW"/>
</dbReference>
<evidence type="ECO:0000256" key="1">
    <source>
        <dbReference type="ARBA" id="ARBA00004167"/>
    </source>
</evidence>
<evidence type="ECO:0000259" key="12">
    <source>
        <dbReference type="PROSITE" id="PS50011"/>
    </source>
</evidence>
<keyword evidence="10" id="KW-1133">Transmembrane helix</keyword>
<evidence type="ECO:0000256" key="10">
    <source>
        <dbReference type="SAM" id="Phobius"/>
    </source>
</evidence>
<keyword evidence="5 8" id="KW-0547">Nucleotide-binding</keyword>
<keyword evidence="4 11" id="KW-0732">Signal</keyword>